<accession>A0A6N4WCM7</accession>
<dbReference type="InterPro" id="IPR002347">
    <property type="entry name" value="SDR_fam"/>
</dbReference>
<dbReference type="Pfam" id="PF00106">
    <property type="entry name" value="adh_short"/>
    <property type="match status" value="1"/>
</dbReference>
<gene>
    <name evidence="4" type="primary">fadB_3</name>
    <name evidence="4" type="ORF">MANY_41160</name>
</gene>
<dbReference type="PROSITE" id="PS00061">
    <property type="entry name" value="ADH_SHORT"/>
    <property type="match status" value="1"/>
</dbReference>
<dbReference type="PRINTS" id="PR00080">
    <property type="entry name" value="SDRFAMILY"/>
</dbReference>
<dbReference type="InterPro" id="IPR020904">
    <property type="entry name" value="Sc_DH/Rdtase_CS"/>
</dbReference>
<evidence type="ECO:0000256" key="2">
    <source>
        <dbReference type="ARBA" id="ARBA00023002"/>
    </source>
</evidence>
<dbReference type="InterPro" id="IPR036291">
    <property type="entry name" value="NAD(P)-bd_dom_sf"/>
</dbReference>
<dbReference type="Proteomes" id="UP000467249">
    <property type="component" value="Chromosome"/>
</dbReference>
<dbReference type="PRINTS" id="PR00081">
    <property type="entry name" value="GDHRDH"/>
</dbReference>
<sequence>MTDVHDGGEYKVRLNDSVAVVTGGASGLGLAAAAALHDRGATVVIADLPTSAGPTVAADLGRDVLFAPADVCDEAAVEAALDIAQSVGELRVVVNCAGVGISRRVLSRAGAHSTADFTRVIGVNLIGTFNVVRSAAARMTTNTLDGGERGVIVNTASIAAYDGQIGQVAYSASKGGVAAMTLPLARDLASHAVRVMAIAPGLFETPLLGVLPEAALNAMTSVIPHPQRLGRPEEFGRLVVHIAENPMLNGEVVRLDAALRMPAR</sequence>
<evidence type="ECO:0000313" key="4">
    <source>
        <dbReference type="EMBL" id="BBZ78779.1"/>
    </source>
</evidence>
<dbReference type="GO" id="GO:0016491">
    <property type="term" value="F:oxidoreductase activity"/>
    <property type="evidence" value="ECO:0007669"/>
    <property type="project" value="UniProtKB-KW"/>
</dbReference>
<dbReference type="EMBL" id="AP022620">
    <property type="protein sequence ID" value="BBZ78779.1"/>
    <property type="molecule type" value="Genomic_DNA"/>
</dbReference>
<dbReference type="Gene3D" id="3.40.50.720">
    <property type="entry name" value="NAD(P)-binding Rossmann-like Domain"/>
    <property type="match status" value="1"/>
</dbReference>
<organism evidence="4 5">
    <name type="scientific">Mycolicibacterium anyangense</name>
    <dbReference type="NCBI Taxonomy" id="1431246"/>
    <lineage>
        <taxon>Bacteria</taxon>
        <taxon>Bacillati</taxon>
        <taxon>Actinomycetota</taxon>
        <taxon>Actinomycetes</taxon>
        <taxon>Mycobacteriales</taxon>
        <taxon>Mycobacteriaceae</taxon>
        <taxon>Mycolicibacterium</taxon>
    </lineage>
</organism>
<dbReference type="KEGG" id="many:MANY_41160"/>
<reference evidence="4 5" key="1">
    <citation type="journal article" date="2019" name="Emerg. Microbes Infect.">
        <title>Comprehensive subspecies identification of 175 nontuberculous mycobacteria species based on 7547 genomic profiles.</title>
        <authorList>
            <person name="Matsumoto Y."/>
            <person name="Kinjo T."/>
            <person name="Motooka D."/>
            <person name="Nabeya D."/>
            <person name="Jung N."/>
            <person name="Uechi K."/>
            <person name="Horii T."/>
            <person name="Iida T."/>
            <person name="Fujita J."/>
            <person name="Nakamura S."/>
        </authorList>
    </citation>
    <scope>NUCLEOTIDE SEQUENCE [LARGE SCALE GENOMIC DNA]</scope>
    <source>
        <strain evidence="4 5">JCM 30275</strain>
    </source>
</reference>
<dbReference type="SUPFAM" id="SSF51735">
    <property type="entry name" value="NAD(P)-binding Rossmann-fold domains"/>
    <property type="match status" value="1"/>
</dbReference>
<proteinExistence type="inferred from homology"/>
<keyword evidence="5" id="KW-1185">Reference proteome</keyword>
<dbReference type="PANTHER" id="PTHR43658:SF8">
    <property type="entry name" value="17-BETA-HYDROXYSTEROID DEHYDROGENASE 14-RELATED"/>
    <property type="match status" value="1"/>
</dbReference>
<comment type="similarity">
    <text evidence="1 3">Belongs to the short-chain dehydrogenases/reductases (SDR) family.</text>
</comment>
<evidence type="ECO:0000256" key="3">
    <source>
        <dbReference type="RuleBase" id="RU000363"/>
    </source>
</evidence>
<protein>
    <submittedName>
        <fullName evidence="4">3-hydroxyacyl-CoA dehydrogenase</fullName>
    </submittedName>
</protein>
<evidence type="ECO:0000313" key="5">
    <source>
        <dbReference type="Proteomes" id="UP000467249"/>
    </source>
</evidence>
<dbReference type="AlphaFoldDB" id="A0A6N4WCM7"/>
<dbReference type="FunFam" id="3.40.50.720:FF:000215">
    <property type="entry name" value="3-hydroxyacyl-CoA dehydrogenase type-2"/>
    <property type="match status" value="1"/>
</dbReference>
<keyword evidence="2" id="KW-0560">Oxidoreductase</keyword>
<dbReference type="PANTHER" id="PTHR43658">
    <property type="entry name" value="SHORT-CHAIN DEHYDROGENASE/REDUCTASE"/>
    <property type="match status" value="1"/>
</dbReference>
<evidence type="ECO:0000256" key="1">
    <source>
        <dbReference type="ARBA" id="ARBA00006484"/>
    </source>
</evidence>
<name>A0A6N4WCM7_9MYCO</name>